<accession>A0A4Y5ZUY7</accession>
<dbReference type="InterPro" id="IPR002656">
    <property type="entry name" value="Acyl_transf_3_dom"/>
</dbReference>
<proteinExistence type="predicted"/>
<keyword evidence="1" id="KW-0472">Membrane</keyword>
<keyword evidence="1" id="KW-0812">Transmembrane</keyword>
<dbReference type="EMBL" id="CP041054">
    <property type="protein sequence ID" value="QDE47795.1"/>
    <property type="molecule type" value="Genomic_DNA"/>
</dbReference>
<gene>
    <name evidence="3" type="ORF">EIN43_07430</name>
</gene>
<feature type="transmembrane region" description="Helical" evidence="1">
    <location>
        <begin position="12"/>
        <end position="30"/>
    </location>
</feature>
<evidence type="ECO:0000313" key="4">
    <source>
        <dbReference type="Proteomes" id="UP000318237"/>
    </source>
</evidence>
<feature type="transmembrane region" description="Helical" evidence="1">
    <location>
        <begin position="65"/>
        <end position="83"/>
    </location>
</feature>
<protein>
    <submittedName>
        <fullName evidence="3">Acyltransferase</fullName>
    </submittedName>
</protein>
<keyword evidence="3" id="KW-0012">Acyltransferase</keyword>
<keyword evidence="1" id="KW-1133">Transmembrane helix</keyword>
<dbReference type="GO" id="GO:0016747">
    <property type="term" value="F:acyltransferase activity, transferring groups other than amino-acyl groups"/>
    <property type="evidence" value="ECO:0007669"/>
    <property type="project" value="InterPro"/>
</dbReference>
<organism evidence="3 4">
    <name type="scientific">Enterobacter hormaechei</name>
    <dbReference type="NCBI Taxonomy" id="158836"/>
    <lineage>
        <taxon>Bacteria</taxon>
        <taxon>Pseudomonadati</taxon>
        <taxon>Pseudomonadota</taxon>
        <taxon>Gammaproteobacteria</taxon>
        <taxon>Enterobacterales</taxon>
        <taxon>Enterobacteriaceae</taxon>
        <taxon>Enterobacter</taxon>
        <taxon>Enterobacter cloacae complex</taxon>
    </lineage>
</organism>
<evidence type="ECO:0000259" key="2">
    <source>
        <dbReference type="Pfam" id="PF01757"/>
    </source>
</evidence>
<evidence type="ECO:0000256" key="1">
    <source>
        <dbReference type="SAM" id="Phobius"/>
    </source>
</evidence>
<keyword evidence="3" id="KW-0808">Transferase</keyword>
<evidence type="ECO:0000313" key="3">
    <source>
        <dbReference type="EMBL" id="QDE47795.1"/>
    </source>
</evidence>
<sequence>MKKRHGGVNGNNSSFGAFLCIYSNATLRFFDLKPLQYIGTISYEAYLVHWPLLVFIRKISLDINFAWYAFVTLALSFILNISLQTFKSNKTSNNIFRMSCILLVGNNK</sequence>
<dbReference type="Proteomes" id="UP000318237">
    <property type="component" value="Chromosome"/>
</dbReference>
<dbReference type="Pfam" id="PF01757">
    <property type="entry name" value="Acyl_transf_3"/>
    <property type="match status" value="1"/>
</dbReference>
<reference evidence="3 4" key="1">
    <citation type="submission" date="2019-06" db="EMBL/GenBank/DDBJ databases">
        <title>Whole genome sequencing of XDR Enterobacter.</title>
        <authorList>
            <person name="Gnana Soundari P."/>
            <person name="Vijayakumar R."/>
            <person name="Krishnan P."/>
        </authorList>
    </citation>
    <scope>NUCLEOTIDE SEQUENCE [LARGE SCALE GENOMIC DNA]</scope>
    <source>
        <strain evidence="3 4">C126</strain>
    </source>
</reference>
<feature type="domain" description="Acyltransferase 3" evidence="2">
    <location>
        <begin position="15"/>
        <end position="80"/>
    </location>
</feature>
<name>A0A4Y5ZUY7_9ENTR</name>
<dbReference type="AlphaFoldDB" id="A0A4Y5ZUY7"/>
<feature type="transmembrane region" description="Helical" evidence="1">
    <location>
        <begin position="36"/>
        <end position="56"/>
    </location>
</feature>